<dbReference type="AlphaFoldDB" id="A0A8J6UL18"/>
<evidence type="ECO:0000313" key="13">
    <source>
        <dbReference type="Proteomes" id="UP000632828"/>
    </source>
</evidence>
<dbReference type="PROSITE" id="PS00855">
    <property type="entry name" value="SPASE_II"/>
    <property type="match status" value="1"/>
</dbReference>
<dbReference type="GO" id="GO:0004190">
    <property type="term" value="F:aspartic-type endopeptidase activity"/>
    <property type="evidence" value="ECO:0007669"/>
    <property type="project" value="UniProtKB-UniRule"/>
</dbReference>
<sequence length="167" mass="18800">MKKYSIFCGIALVVLILDQLTKVYFERNYTLGQFKVLIENHLYLTHVRNPGAAFGILADSPWRLPFFLTVALIAVVGILWYLRSLPATARGMHFSLGLIFGGAIGNVIDRIRLGEVVDFIGVHWYQYHWPAFNVADSAISVGVAILLIVSLQEELAQRRQRNATPQD</sequence>
<dbReference type="Proteomes" id="UP000632828">
    <property type="component" value="Unassembled WGS sequence"/>
</dbReference>
<feature type="transmembrane region" description="Helical" evidence="9">
    <location>
        <begin position="64"/>
        <end position="82"/>
    </location>
</feature>
<evidence type="ECO:0000256" key="6">
    <source>
        <dbReference type="ARBA" id="ARBA00022801"/>
    </source>
</evidence>
<reference evidence="12" key="1">
    <citation type="submission" date="2020-09" db="EMBL/GenBank/DDBJ databases">
        <title>Pelobacter alkaliphilus sp. nov., a novel anaerobic arsenate-reducing bacterium from terrestrial mud volcano.</title>
        <authorList>
            <person name="Khomyakova M.A."/>
            <person name="Merkel A.Y."/>
            <person name="Slobodkin A.I."/>
        </authorList>
    </citation>
    <scope>NUCLEOTIDE SEQUENCE</scope>
    <source>
        <strain evidence="12">M08fum</strain>
    </source>
</reference>
<keyword evidence="8 9" id="KW-0472">Membrane</keyword>
<keyword evidence="6 9" id="KW-0378">Hydrolase</keyword>
<comment type="similarity">
    <text evidence="1 9 11">Belongs to the peptidase A8 family.</text>
</comment>
<keyword evidence="13" id="KW-1185">Reference proteome</keyword>
<keyword evidence="3 9" id="KW-0645">Protease</keyword>
<keyword evidence="4 9" id="KW-0812">Transmembrane</keyword>
<evidence type="ECO:0000256" key="7">
    <source>
        <dbReference type="ARBA" id="ARBA00022989"/>
    </source>
</evidence>
<dbReference type="PRINTS" id="PR00781">
    <property type="entry name" value="LIPOSIGPTASE"/>
</dbReference>
<comment type="caution">
    <text evidence="12">The sequence shown here is derived from an EMBL/GenBank/DDBJ whole genome shotgun (WGS) entry which is preliminary data.</text>
</comment>
<dbReference type="GO" id="GO:0006508">
    <property type="term" value="P:proteolysis"/>
    <property type="evidence" value="ECO:0007669"/>
    <property type="project" value="UniProtKB-KW"/>
</dbReference>
<feature type="transmembrane region" description="Helical" evidence="9">
    <location>
        <begin position="131"/>
        <end position="151"/>
    </location>
</feature>
<comment type="catalytic activity">
    <reaction evidence="9 10">
        <text>Release of signal peptides from bacterial membrane prolipoproteins. Hydrolyzes -Xaa-Yaa-Zaa-|-(S,diacylglyceryl)Cys-, in which Xaa is hydrophobic (preferably Leu), and Yaa (Ala or Ser) and Zaa (Gly or Ala) have small, neutral side chains.</text>
        <dbReference type="EC" id="3.4.23.36"/>
    </reaction>
</comment>
<dbReference type="Pfam" id="PF01252">
    <property type="entry name" value="Peptidase_A8"/>
    <property type="match status" value="1"/>
</dbReference>
<gene>
    <name evidence="9 12" type="primary">lspA</name>
    <name evidence="12" type="ORF">ICT70_06990</name>
</gene>
<organism evidence="12 13">
    <name type="scientific">Pelovirga terrestris</name>
    <dbReference type="NCBI Taxonomy" id="2771352"/>
    <lineage>
        <taxon>Bacteria</taxon>
        <taxon>Pseudomonadati</taxon>
        <taxon>Thermodesulfobacteriota</taxon>
        <taxon>Desulfuromonadia</taxon>
        <taxon>Geobacterales</taxon>
        <taxon>Geobacteraceae</taxon>
        <taxon>Pelovirga</taxon>
    </lineage>
</organism>
<dbReference type="EMBL" id="JACWUN010000006">
    <property type="protein sequence ID" value="MBD1400412.1"/>
    <property type="molecule type" value="Genomic_DNA"/>
</dbReference>
<evidence type="ECO:0000256" key="1">
    <source>
        <dbReference type="ARBA" id="ARBA00006139"/>
    </source>
</evidence>
<protein>
    <recommendedName>
        <fullName evidence="9">Lipoprotein signal peptidase</fullName>
        <ecNumber evidence="9">3.4.23.36</ecNumber>
    </recommendedName>
    <alternativeName>
        <fullName evidence="9">Prolipoprotein signal peptidase</fullName>
    </alternativeName>
    <alternativeName>
        <fullName evidence="9">Signal peptidase II</fullName>
        <shortName evidence="9">SPase II</shortName>
    </alternativeName>
</protein>
<feature type="transmembrane region" description="Helical" evidence="9">
    <location>
        <begin position="94"/>
        <end position="111"/>
    </location>
</feature>
<evidence type="ECO:0000256" key="9">
    <source>
        <dbReference type="HAMAP-Rule" id="MF_00161"/>
    </source>
</evidence>
<dbReference type="EC" id="3.4.23.36" evidence="9"/>
<dbReference type="HAMAP" id="MF_00161">
    <property type="entry name" value="LspA"/>
    <property type="match status" value="1"/>
</dbReference>
<evidence type="ECO:0000256" key="11">
    <source>
        <dbReference type="RuleBase" id="RU004181"/>
    </source>
</evidence>
<dbReference type="InterPro" id="IPR001872">
    <property type="entry name" value="Peptidase_A8"/>
</dbReference>
<comment type="pathway">
    <text evidence="9">Protein modification; lipoprotein biosynthesis (signal peptide cleavage).</text>
</comment>
<dbReference type="PANTHER" id="PTHR33695:SF1">
    <property type="entry name" value="LIPOPROTEIN SIGNAL PEPTIDASE"/>
    <property type="match status" value="1"/>
</dbReference>
<accession>A0A8J6UL18</accession>
<comment type="caution">
    <text evidence="9">Lacks conserved residue(s) required for the propagation of feature annotation.</text>
</comment>
<dbReference type="PANTHER" id="PTHR33695">
    <property type="entry name" value="LIPOPROTEIN SIGNAL PEPTIDASE"/>
    <property type="match status" value="1"/>
</dbReference>
<evidence type="ECO:0000256" key="5">
    <source>
        <dbReference type="ARBA" id="ARBA00022750"/>
    </source>
</evidence>
<dbReference type="GO" id="GO:0005886">
    <property type="term" value="C:plasma membrane"/>
    <property type="evidence" value="ECO:0007669"/>
    <property type="project" value="UniProtKB-SubCell"/>
</dbReference>
<feature type="active site" evidence="9">
    <location>
        <position position="136"/>
    </location>
</feature>
<keyword evidence="2 9" id="KW-1003">Cell membrane</keyword>
<feature type="active site" evidence="9">
    <location>
        <position position="118"/>
    </location>
</feature>
<evidence type="ECO:0000256" key="4">
    <source>
        <dbReference type="ARBA" id="ARBA00022692"/>
    </source>
</evidence>
<evidence type="ECO:0000256" key="2">
    <source>
        <dbReference type="ARBA" id="ARBA00022475"/>
    </source>
</evidence>
<evidence type="ECO:0000256" key="10">
    <source>
        <dbReference type="RuleBase" id="RU000594"/>
    </source>
</evidence>
<keyword evidence="5 9" id="KW-0064">Aspartyl protease</keyword>
<evidence type="ECO:0000256" key="3">
    <source>
        <dbReference type="ARBA" id="ARBA00022670"/>
    </source>
</evidence>
<proteinExistence type="inferred from homology"/>
<name>A0A8J6UL18_9BACT</name>
<dbReference type="RefSeq" id="WP_191154885.1">
    <property type="nucleotide sequence ID" value="NZ_JACWUN010000006.1"/>
</dbReference>
<comment type="function">
    <text evidence="9 10">This protein specifically catalyzes the removal of signal peptides from prolipoproteins.</text>
</comment>
<dbReference type="NCBIfam" id="TIGR00077">
    <property type="entry name" value="lspA"/>
    <property type="match status" value="1"/>
</dbReference>
<evidence type="ECO:0000256" key="8">
    <source>
        <dbReference type="ARBA" id="ARBA00023136"/>
    </source>
</evidence>
<keyword evidence="7 9" id="KW-1133">Transmembrane helix</keyword>
<evidence type="ECO:0000313" key="12">
    <source>
        <dbReference type="EMBL" id="MBD1400412.1"/>
    </source>
</evidence>
<dbReference type="UniPathway" id="UPA00665"/>
<comment type="subcellular location">
    <subcellularLocation>
        <location evidence="9">Cell membrane</location>
        <topology evidence="9">Multi-pass membrane protein</topology>
    </subcellularLocation>
</comment>